<keyword evidence="2" id="KW-1185">Reference proteome</keyword>
<proteinExistence type="predicted"/>
<protein>
    <submittedName>
        <fullName evidence="1">Uncharacterized protein</fullName>
    </submittedName>
</protein>
<name>A0A7G5GRN9_9BACT</name>
<sequence length="125" mass="14896">MNYLIRFHLYENPSRQNFRQLGSDQWVQKPPRFIYGLPYRLEAEGFGQIGHPCQVYVVANPLIIKPLLDRANPRRKRFLIDVFLARLEEWGWFEEAPEIRQKTRASCRLPKQMDNWLVKANEPGI</sequence>
<organism evidence="1 2">
    <name type="scientific">Spirosoma foliorum</name>
    <dbReference type="NCBI Taxonomy" id="2710596"/>
    <lineage>
        <taxon>Bacteria</taxon>
        <taxon>Pseudomonadati</taxon>
        <taxon>Bacteroidota</taxon>
        <taxon>Cytophagia</taxon>
        <taxon>Cytophagales</taxon>
        <taxon>Cytophagaceae</taxon>
        <taxon>Spirosoma</taxon>
    </lineage>
</organism>
<reference evidence="1 2" key="1">
    <citation type="submission" date="2020-07" db="EMBL/GenBank/DDBJ databases">
        <title>Spirosoma foliorum sp. nov., isolated from the leaves on the Nejang mountain Korea, Republic of.</title>
        <authorList>
            <person name="Ho H."/>
            <person name="Lee Y.-J."/>
            <person name="Nurcahyanto D.-A."/>
            <person name="Kim S.-G."/>
        </authorList>
    </citation>
    <scope>NUCLEOTIDE SEQUENCE [LARGE SCALE GENOMIC DNA]</scope>
    <source>
        <strain evidence="1 2">PL0136</strain>
    </source>
</reference>
<accession>A0A7G5GRN9</accession>
<dbReference type="KEGG" id="sfol:H3H32_26755"/>
<evidence type="ECO:0000313" key="2">
    <source>
        <dbReference type="Proteomes" id="UP000515369"/>
    </source>
</evidence>
<dbReference type="RefSeq" id="WP_182458813.1">
    <property type="nucleotide sequence ID" value="NZ_CP059732.1"/>
</dbReference>
<dbReference type="AlphaFoldDB" id="A0A7G5GRN9"/>
<dbReference type="EMBL" id="CP059732">
    <property type="protein sequence ID" value="QMW01531.1"/>
    <property type="molecule type" value="Genomic_DNA"/>
</dbReference>
<evidence type="ECO:0000313" key="1">
    <source>
        <dbReference type="EMBL" id="QMW01531.1"/>
    </source>
</evidence>
<gene>
    <name evidence="1" type="ORF">H3H32_26755</name>
</gene>
<dbReference type="Proteomes" id="UP000515369">
    <property type="component" value="Chromosome"/>
</dbReference>